<dbReference type="EMBL" id="JAIWYP010000003">
    <property type="protein sequence ID" value="KAH3855618.1"/>
    <property type="molecule type" value="Genomic_DNA"/>
</dbReference>
<evidence type="ECO:0000256" key="1">
    <source>
        <dbReference type="SAM" id="MobiDB-lite"/>
    </source>
</evidence>
<sequence length="78" mass="8747">MSSQRPVERFVLQTPVSSIRLDTSSGSDQPDFSHVRLSTGRPGCDRRQPQTSPVRESSFRFSSVGDCHAFVRLRPIGR</sequence>
<feature type="region of interest" description="Disordered" evidence="1">
    <location>
        <begin position="20"/>
        <end position="57"/>
    </location>
</feature>
<dbReference type="Proteomes" id="UP000828390">
    <property type="component" value="Unassembled WGS sequence"/>
</dbReference>
<organism evidence="2 3">
    <name type="scientific">Dreissena polymorpha</name>
    <name type="common">Zebra mussel</name>
    <name type="synonym">Mytilus polymorpha</name>
    <dbReference type="NCBI Taxonomy" id="45954"/>
    <lineage>
        <taxon>Eukaryota</taxon>
        <taxon>Metazoa</taxon>
        <taxon>Spiralia</taxon>
        <taxon>Lophotrochozoa</taxon>
        <taxon>Mollusca</taxon>
        <taxon>Bivalvia</taxon>
        <taxon>Autobranchia</taxon>
        <taxon>Heteroconchia</taxon>
        <taxon>Euheterodonta</taxon>
        <taxon>Imparidentia</taxon>
        <taxon>Neoheterodontei</taxon>
        <taxon>Myida</taxon>
        <taxon>Dreissenoidea</taxon>
        <taxon>Dreissenidae</taxon>
        <taxon>Dreissena</taxon>
    </lineage>
</organism>
<comment type="caution">
    <text evidence="2">The sequence shown here is derived from an EMBL/GenBank/DDBJ whole genome shotgun (WGS) entry which is preliminary data.</text>
</comment>
<reference evidence="2" key="1">
    <citation type="journal article" date="2019" name="bioRxiv">
        <title>The Genome of the Zebra Mussel, Dreissena polymorpha: A Resource for Invasive Species Research.</title>
        <authorList>
            <person name="McCartney M.A."/>
            <person name="Auch B."/>
            <person name="Kono T."/>
            <person name="Mallez S."/>
            <person name="Zhang Y."/>
            <person name="Obille A."/>
            <person name="Becker A."/>
            <person name="Abrahante J.E."/>
            <person name="Garbe J."/>
            <person name="Badalamenti J.P."/>
            <person name="Herman A."/>
            <person name="Mangelson H."/>
            <person name="Liachko I."/>
            <person name="Sullivan S."/>
            <person name="Sone E.D."/>
            <person name="Koren S."/>
            <person name="Silverstein K.A.T."/>
            <person name="Beckman K.B."/>
            <person name="Gohl D.M."/>
        </authorList>
    </citation>
    <scope>NUCLEOTIDE SEQUENCE</scope>
    <source>
        <strain evidence="2">Duluth1</strain>
        <tissue evidence="2">Whole animal</tissue>
    </source>
</reference>
<reference evidence="2" key="2">
    <citation type="submission" date="2020-11" db="EMBL/GenBank/DDBJ databases">
        <authorList>
            <person name="McCartney M.A."/>
            <person name="Auch B."/>
            <person name="Kono T."/>
            <person name="Mallez S."/>
            <person name="Becker A."/>
            <person name="Gohl D.M."/>
            <person name="Silverstein K.A.T."/>
            <person name="Koren S."/>
            <person name="Bechman K.B."/>
            <person name="Herman A."/>
            <person name="Abrahante J.E."/>
            <person name="Garbe J."/>
        </authorList>
    </citation>
    <scope>NUCLEOTIDE SEQUENCE</scope>
    <source>
        <strain evidence="2">Duluth1</strain>
        <tissue evidence="2">Whole animal</tissue>
    </source>
</reference>
<proteinExistence type="predicted"/>
<evidence type="ECO:0000313" key="3">
    <source>
        <dbReference type="Proteomes" id="UP000828390"/>
    </source>
</evidence>
<gene>
    <name evidence="2" type="ORF">DPMN_098188</name>
</gene>
<keyword evidence="3" id="KW-1185">Reference proteome</keyword>
<dbReference type="AlphaFoldDB" id="A0A9D4LD75"/>
<feature type="compositionally biased region" description="Polar residues" evidence="1">
    <location>
        <begin position="20"/>
        <end position="30"/>
    </location>
</feature>
<name>A0A9D4LD75_DREPO</name>
<protein>
    <submittedName>
        <fullName evidence="2">Uncharacterized protein</fullName>
    </submittedName>
</protein>
<accession>A0A9D4LD75</accession>
<evidence type="ECO:0000313" key="2">
    <source>
        <dbReference type="EMBL" id="KAH3855618.1"/>
    </source>
</evidence>